<comment type="pathway">
    <text evidence="1 8 13">Porphyrin-containing compound metabolism; protoporphyrin-IX biosynthesis; 5-aminolevulinate from L-glutamyl-tRNA(Glu): step 1/2.</text>
</comment>
<dbReference type="Gene3D" id="3.30.460.30">
    <property type="entry name" value="Glutamyl-tRNA reductase, N-terminal domain"/>
    <property type="match status" value="1"/>
</dbReference>
<accession>A0A411YGI2</accession>
<feature type="domain" description="Glutamyl-tRNA reductase N-terminal" evidence="17">
    <location>
        <begin position="6"/>
        <end position="155"/>
    </location>
</feature>
<dbReference type="InterPro" id="IPR036343">
    <property type="entry name" value="GluRdtase_N_sf"/>
</dbReference>
<dbReference type="OrthoDB" id="9810298at2"/>
<protein>
    <recommendedName>
        <fullName evidence="3 8">Glutamyl-tRNA reductase</fullName>
        <shortName evidence="8">GluTR</shortName>
        <ecNumber evidence="3 8">1.2.1.70</ecNumber>
    </recommendedName>
</protein>
<dbReference type="RefSeq" id="WP_131155325.1">
    <property type="nucleotide sequence ID" value="NZ_CP036402.1"/>
</dbReference>
<evidence type="ECO:0000256" key="7">
    <source>
        <dbReference type="ARBA" id="ARBA00047464"/>
    </source>
</evidence>
<feature type="region of interest" description="Disordered" evidence="14">
    <location>
        <begin position="418"/>
        <end position="476"/>
    </location>
</feature>
<evidence type="ECO:0000256" key="13">
    <source>
        <dbReference type="RuleBase" id="RU000584"/>
    </source>
</evidence>
<dbReference type="EC" id="1.2.1.70" evidence="3 8"/>
<feature type="compositionally biased region" description="Low complexity" evidence="14">
    <location>
        <begin position="447"/>
        <end position="476"/>
    </location>
</feature>
<dbReference type="KEGG" id="erz:ER308_12640"/>
<feature type="domain" description="Tetrapyrrole biosynthesis glutamyl-tRNA reductase dimerisation" evidence="15">
    <location>
        <begin position="317"/>
        <end position="415"/>
    </location>
</feature>
<evidence type="ECO:0000256" key="3">
    <source>
        <dbReference type="ARBA" id="ARBA00012970"/>
    </source>
</evidence>
<evidence type="ECO:0000259" key="17">
    <source>
        <dbReference type="Pfam" id="PF05201"/>
    </source>
</evidence>
<dbReference type="Pfam" id="PF05201">
    <property type="entry name" value="GlutR_N"/>
    <property type="match status" value="1"/>
</dbReference>
<dbReference type="Gene3D" id="3.40.50.720">
    <property type="entry name" value="NAD(P)-binding Rossmann-like Domain"/>
    <property type="match status" value="1"/>
</dbReference>
<evidence type="ECO:0000256" key="5">
    <source>
        <dbReference type="ARBA" id="ARBA00023002"/>
    </source>
</evidence>
<dbReference type="NCBIfam" id="TIGR01035">
    <property type="entry name" value="hemA"/>
    <property type="match status" value="1"/>
</dbReference>
<evidence type="ECO:0000256" key="14">
    <source>
        <dbReference type="SAM" id="MobiDB-lite"/>
    </source>
</evidence>
<feature type="binding site" evidence="8 10">
    <location>
        <position position="109"/>
    </location>
    <ligand>
        <name>substrate</name>
    </ligand>
</feature>
<dbReference type="PANTHER" id="PTHR43013:SF1">
    <property type="entry name" value="GLUTAMYL-TRNA REDUCTASE"/>
    <property type="match status" value="1"/>
</dbReference>
<comment type="function">
    <text evidence="8">Catalyzes the NADPH-dependent reduction of glutamyl-tRNA(Glu) to glutamate 1-semialdehyde (GSA).</text>
</comment>
<evidence type="ECO:0000256" key="9">
    <source>
        <dbReference type="PIRSR" id="PIRSR000445-1"/>
    </source>
</evidence>
<dbReference type="FunFam" id="3.30.460.30:FF:000001">
    <property type="entry name" value="Glutamyl-tRNA reductase"/>
    <property type="match status" value="1"/>
</dbReference>
<dbReference type="GO" id="GO:0008883">
    <property type="term" value="F:glutamyl-tRNA reductase activity"/>
    <property type="evidence" value="ECO:0007669"/>
    <property type="project" value="UniProtKB-UniRule"/>
</dbReference>
<dbReference type="HAMAP" id="MF_00087">
    <property type="entry name" value="Glu_tRNA_reductase"/>
    <property type="match status" value="1"/>
</dbReference>
<dbReference type="InterPro" id="IPR036453">
    <property type="entry name" value="GluRdtase_dimer_dom_sf"/>
</dbReference>
<dbReference type="PIRSF" id="PIRSF000445">
    <property type="entry name" value="4pyrrol_synth_GluRdtase"/>
    <property type="match status" value="1"/>
</dbReference>
<feature type="domain" description="Quinate/shikimate 5-dehydrogenase/glutamyl-tRNA reductase" evidence="16">
    <location>
        <begin position="173"/>
        <end position="304"/>
    </location>
</feature>
<dbReference type="GO" id="GO:0019353">
    <property type="term" value="P:protoporphyrinogen IX biosynthetic process from glutamate"/>
    <property type="evidence" value="ECO:0007669"/>
    <property type="project" value="TreeGrafter"/>
</dbReference>
<dbReference type="Pfam" id="PF01488">
    <property type="entry name" value="Shikimate_DH"/>
    <property type="match status" value="1"/>
</dbReference>
<dbReference type="Pfam" id="PF00745">
    <property type="entry name" value="GlutR_dimer"/>
    <property type="match status" value="1"/>
</dbReference>
<evidence type="ECO:0000256" key="4">
    <source>
        <dbReference type="ARBA" id="ARBA00022857"/>
    </source>
</evidence>
<evidence type="ECO:0000256" key="12">
    <source>
        <dbReference type="PIRSR" id="PIRSR000445-4"/>
    </source>
</evidence>
<dbReference type="InterPro" id="IPR015896">
    <property type="entry name" value="4pyrrol_synth_GluRdtase_dimer"/>
</dbReference>
<evidence type="ECO:0000256" key="11">
    <source>
        <dbReference type="PIRSR" id="PIRSR000445-3"/>
    </source>
</evidence>
<dbReference type="InterPro" id="IPR000343">
    <property type="entry name" value="4pyrrol_synth_GluRdtase"/>
</dbReference>
<comment type="similarity">
    <text evidence="2 8 13">Belongs to the glutamyl-tRNA reductase family.</text>
</comment>
<comment type="domain">
    <text evidence="8">Possesses an unusual extended V-shaped dimeric structure with each monomer consisting of three distinct domains arranged along a curved 'spinal' alpha-helix. The N-terminal catalytic domain specifically recognizes the glutamate moiety of the substrate. The second domain is the NADPH-binding domain, and the third C-terminal domain is responsible for dimerization.</text>
</comment>
<evidence type="ECO:0000313" key="19">
    <source>
        <dbReference type="Proteomes" id="UP000291469"/>
    </source>
</evidence>
<dbReference type="SUPFAM" id="SSF69075">
    <property type="entry name" value="Glutamyl tRNA-reductase dimerization domain"/>
    <property type="match status" value="1"/>
</dbReference>
<evidence type="ECO:0000256" key="10">
    <source>
        <dbReference type="PIRSR" id="PIRSR000445-2"/>
    </source>
</evidence>
<comment type="subunit">
    <text evidence="8">Homodimer.</text>
</comment>
<dbReference type="InterPro" id="IPR036291">
    <property type="entry name" value="NAD(P)-bd_dom_sf"/>
</dbReference>
<dbReference type="AlphaFoldDB" id="A0A411YGI2"/>
<feature type="binding site" evidence="8 11">
    <location>
        <begin position="189"/>
        <end position="194"/>
    </location>
    <ligand>
        <name>NADP(+)</name>
        <dbReference type="ChEBI" id="CHEBI:58349"/>
    </ligand>
</feature>
<dbReference type="EMBL" id="CP036402">
    <property type="protein sequence ID" value="QBI20328.1"/>
    <property type="molecule type" value="Genomic_DNA"/>
</dbReference>
<evidence type="ECO:0000313" key="18">
    <source>
        <dbReference type="EMBL" id="QBI20328.1"/>
    </source>
</evidence>
<dbReference type="InterPro" id="IPR015895">
    <property type="entry name" value="4pyrrol_synth_GluRdtase_N"/>
</dbReference>
<feature type="active site" description="Nucleophile" evidence="8 9">
    <location>
        <position position="50"/>
    </location>
</feature>
<gene>
    <name evidence="8" type="primary">hemA</name>
    <name evidence="18" type="ORF">ER308_12640</name>
</gene>
<evidence type="ECO:0000256" key="8">
    <source>
        <dbReference type="HAMAP-Rule" id="MF_00087"/>
    </source>
</evidence>
<feature type="binding site" evidence="8 10">
    <location>
        <begin position="114"/>
        <end position="116"/>
    </location>
    <ligand>
        <name>substrate</name>
    </ligand>
</feature>
<dbReference type="InterPro" id="IPR006151">
    <property type="entry name" value="Shikm_DH/Glu-tRNA_Rdtase"/>
</dbReference>
<proteinExistence type="inferred from homology"/>
<comment type="catalytic activity">
    <reaction evidence="7 8 13">
        <text>(S)-4-amino-5-oxopentanoate + tRNA(Glu) + NADP(+) = L-glutamyl-tRNA(Glu) + NADPH + H(+)</text>
        <dbReference type="Rhea" id="RHEA:12344"/>
        <dbReference type="Rhea" id="RHEA-COMP:9663"/>
        <dbReference type="Rhea" id="RHEA-COMP:9680"/>
        <dbReference type="ChEBI" id="CHEBI:15378"/>
        <dbReference type="ChEBI" id="CHEBI:57501"/>
        <dbReference type="ChEBI" id="CHEBI:57783"/>
        <dbReference type="ChEBI" id="CHEBI:58349"/>
        <dbReference type="ChEBI" id="CHEBI:78442"/>
        <dbReference type="ChEBI" id="CHEBI:78520"/>
        <dbReference type="EC" id="1.2.1.70"/>
    </reaction>
</comment>
<dbReference type="Proteomes" id="UP000291469">
    <property type="component" value="Chromosome"/>
</dbReference>
<keyword evidence="6 8" id="KW-0627">Porphyrin biosynthesis</keyword>
<keyword evidence="4 8" id="KW-0521">NADP</keyword>
<evidence type="ECO:0000259" key="16">
    <source>
        <dbReference type="Pfam" id="PF01488"/>
    </source>
</evidence>
<evidence type="ECO:0000256" key="1">
    <source>
        <dbReference type="ARBA" id="ARBA00005059"/>
    </source>
</evidence>
<dbReference type="SUPFAM" id="SSF69742">
    <property type="entry name" value="Glutamyl tRNA-reductase catalytic, N-terminal domain"/>
    <property type="match status" value="1"/>
</dbReference>
<feature type="site" description="Important for activity" evidence="8 12">
    <location>
        <position position="99"/>
    </location>
</feature>
<organism evidence="18 19">
    <name type="scientific">Egibacter rhizosphaerae</name>
    <dbReference type="NCBI Taxonomy" id="1670831"/>
    <lineage>
        <taxon>Bacteria</taxon>
        <taxon>Bacillati</taxon>
        <taxon>Actinomycetota</taxon>
        <taxon>Nitriliruptoria</taxon>
        <taxon>Egibacterales</taxon>
        <taxon>Egibacteraceae</taxon>
        <taxon>Egibacter</taxon>
    </lineage>
</organism>
<comment type="miscellaneous">
    <text evidence="8">During catalysis, the active site Cys acts as a nucleophile attacking the alpha-carbonyl group of tRNA-bound glutamate with the formation of a thioester intermediate between enzyme and glutamate, and the concomitant release of tRNA(Glu). The thioester intermediate is finally reduced by direct hydride transfer from NADPH, to form the product GSA.</text>
</comment>
<evidence type="ECO:0000259" key="15">
    <source>
        <dbReference type="Pfam" id="PF00745"/>
    </source>
</evidence>
<keyword evidence="5 8" id="KW-0560">Oxidoreductase</keyword>
<feature type="binding site" evidence="8 10">
    <location>
        <position position="120"/>
    </location>
    <ligand>
        <name>substrate</name>
    </ligand>
</feature>
<evidence type="ECO:0000256" key="2">
    <source>
        <dbReference type="ARBA" id="ARBA00005916"/>
    </source>
</evidence>
<evidence type="ECO:0000256" key="6">
    <source>
        <dbReference type="ARBA" id="ARBA00023244"/>
    </source>
</evidence>
<dbReference type="SUPFAM" id="SSF51735">
    <property type="entry name" value="NAD(P)-binding Rossmann-fold domains"/>
    <property type="match status" value="1"/>
</dbReference>
<dbReference type="NCBIfam" id="NF000744">
    <property type="entry name" value="PRK00045.1-3"/>
    <property type="match status" value="1"/>
</dbReference>
<dbReference type="UniPathway" id="UPA00251">
    <property type="reaction ID" value="UER00316"/>
</dbReference>
<keyword evidence="19" id="KW-1185">Reference proteome</keyword>
<dbReference type="CDD" id="cd05213">
    <property type="entry name" value="NAD_bind_Glutamyl_tRNA_reduct"/>
    <property type="match status" value="1"/>
</dbReference>
<reference evidence="18 19" key="1">
    <citation type="submission" date="2019-01" db="EMBL/GenBank/DDBJ databases">
        <title>Egibacter rhizosphaerae EGI 80759T.</title>
        <authorList>
            <person name="Chen D.-D."/>
            <person name="Tian Y."/>
            <person name="Jiao J.-Y."/>
            <person name="Zhang X.-T."/>
            <person name="Zhang Y.-G."/>
            <person name="Zhang Y."/>
            <person name="Xiao M."/>
            <person name="Shu W.-S."/>
            <person name="Li W.-J."/>
        </authorList>
    </citation>
    <scope>NUCLEOTIDE SEQUENCE [LARGE SCALE GENOMIC DNA]</scope>
    <source>
        <strain evidence="18 19">EGI 80759</strain>
    </source>
</reference>
<dbReference type="GO" id="GO:0050661">
    <property type="term" value="F:NADP binding"/>
    <property type="evidence" value="ECO:0007669"/>
    <property type="project" value="InterPro"/>
</dbReference>
<dbReference type="PANTHER" id="PTHR43013">
    <property type="entry name" value="GLUTAMYL-TRNA REDUCTASE"/>
    <property type="match status" value="1"/>
</dbReference>
<sequence>MSVLVVGLNHRTAPVGLLERLAVAPERLEKAYRALLDRDHVGEAVVLSTCNRVEVYAAVDRYHGAMGDLRAFLCEWGDVDPEELAPIAYDYFDERAAAHLFAVTTGLDSMVVGERQVGVQVKRAYKDAHEHGAAGRVLGTLFRQALRVGKRARVEVDIDAGGATMVDVGLSAARRVLGEFDGCHAVVVGAGKVGALAASELLDSAAEVTVVNRHTERANELAGRLGASAVGFEGLGEALVDADLVLTSTAAAEPVVRPETVEAALAERDDRPLVFLDLAVPRDVDPACAELGGVHVLDVDAIRSLTSADHHGVAVHRAREIVEEAAQGFVTWTRTVEVEPTIAAFRQRAEEVRVAELSRLEPRLAGLDERERRAVESLTKGIVNTLLHEPTVRLKGMADHRSADAHAAALRELFGFAEPDLPGPQLEDAGRHGADEAVADEAGGGPADPAESGGPGDSGPRPASSGGPGDSGPRPA</sequence>
<feature type="binding site" evidence="8 10">
    <location>
        <begin position="49"/>
        <end position="52"/>
    </location>
    <ligand>
        <name>substrate</name>
    </ligand>
</feature>
<name>A0A411YGI2_9ACTN</name>